<dbReference type="InterPro" id="IPR015947">
    <property type="entry name" value="PUA-like_sf"/>
</dbReference>
<dbReference type="PANTHER" id="PTHR39203:SF1">
    <property type="entry name" value="CYTOPLASMIC PROTEIN"/>
    <property type="match status" value="1"/>
</dbReference>
<keyword evidence="3" id="KW-1185">Reference proteome</keyword>
<name>A0A1V4DH19_9ENTE</name>
<protein>
    <recommendedName>
        <fullName evidence="1">ASCH domain-containing protein</fullName>
    </recommendedName>
</protein>
<dbReference type="Proteomes" id="UP000189970">
    <property type="component" value="Unassembled WGS sequence"/>
</dbReference>
<dbReference type="RefSeq" id="WP_079346631.1">
    <property type="nucleotide sequence ID" value="NZ_MVAB01000001.1"/>
</dbReference>
<dbReference type="AlphaFoldDB" id="A0A1V4DH19"/>
<dbReference type="SUPFAM" id="SSF88697">
    <property type="entry name" value="PUA domain-like"/>
    <property type="match status" value="1"/>
</dbReference>
<dbReference type="EMBL" id="MVAB01000001">
    <property type="protein sequence ID" value="OPF87824.1"/>
    <property type="molecule type" value="Genomic_DNA"/>
</dbReference>
<proteinExistence type="predicted"/>
<dbReference type="Pfam" id="PF04266">
    <property type="entry name" value="ASCH"/>
    <property type="match status" value="1"/>
</dbReference>
<feature type="domain" description="ASCH" evidence="1">
    <location>
        <begin position="5"/>
        <end position="124"/>
    </location>
</feature>
<evidence type="ECO:0000313" key="2">
    <source>
        <dbReference type="EMBL" id="OPF87824.1"/>
    </source>
</evidence>
<reference evidence="2 3" key="1">
    <citation type="submission" date="2017-02" db="EMBL/GenBank/DDBJ databases">
        <title>Vagococcus cremeus sp. nov., isolated from the small intestine of a marten, Martes flavigula.</title>
        <authorList>
            <person name="Tak E.J."/>
            <person name="Bae J.-W."/>
        </authorList>
    </citation>
    <scope>NUCLEOTIDE SEQUENCE [LARGE SCALE GENOMIC DNA]</scope>
    <source>
        <strain evidence="2 3">D7T301</strain>
    </source>
</reference>
<evidence type="ECO:0000313" key="3">
    <source>
        <dbReference type="Proteomes" id="UP000189970"/>
    </source>
</evidence>
<dbReference type="PANTHER" id="PTHR39203">
    <property type="entry name" value="CYTOPLASMIC PROTEIN-RELATED"/>
    <property type="match status" value="1"/>
</dbReference>
<gene>
    <name evidence="2" type="ORF">BW731_06340</name>
</gene>
<sequence>MNSKVKFGGTVEEQNELASLVLMGEKTATSSLFELKTERELSCIGDIWEINNGLDQQLCRVQVISVEVVKFGDVTEEFAKAEGDGTFQNWLDIHTRYYSFLLEKYNKKLTKDTLLECVYFEKIY</sequence>
<dbReference type="InterPro" id="IPR007374">
    <property type="entry name" value="ASCH_domain"/>
</dbReference>
<accession>A0A1V4DH19</accession>
<comment type="caution">
    <text evidence="2">The sequence shown here is derived from an EMBL/GenBank/DDBJ whole genome shotgun (WGS) entry which is preliminary data.</text>
</comment>
<dbReference type="SMART" id="SM01022">
    <property type="entry name" value="ASCH"/>
    <property type="match status" value="1"/>
</dbReference>
<evidence type="ECO:0000259" key="1">
    <source>
        <dbReference type="SMART" id="SM01022"/>
    </source>
</evidence>
<organism evidence="2 3">
    <name type="scientific">Vagococcus martis</name>
    <dbReference type="NCBI Taxonomy" id="1768210"/>
    <lineage>
        <taxon>Bacteria</taxon>
        <taxon>Bacillati</taxon>
        <taxon>Bacillota</taxon>
        <taxon>Bacilli</taxon>
        <taxon>Lactobacillales</taxon>
        <taxon>Enterococcaceae</taxon>
        <taxon>Vagococcus</taxon>
    </lineage>
</organism>
<dbReference type="InterPro" id="IPR009326">
    <property type="entry name" value="DUF984"/>
</dbReference>
<dbReference type="Gene3D" id="3.10.400.10">
    <property type="entry name" value="Sulfate adenylyltransferase"/>
    <property type="match status" value="1"/>
</dbReference>